<comment type="caution">
    <text evidence="1">The sequence shown here is derived from an EMBL/GenBank/DDBJ whole genome shotgun (WGS) entry which is preliminary data.</text>
</comment>
<evidence type="ECO:0000313" key="2">
    <source>
        <dbReference type="Proteomes" id="UP000020218"/>
    </source>
</evidence>
<accession>A0A011NYN1</accession>
<proteinExistence type="predicted"/>
<keyword evidence="2" id="KW-1185">Reference proteome</keyword>
<protein>
    <submittedName>
        <fullName evidence="1">Uncharacterized protein</fullName>
    </submittedName>
</protein>
<name>A0A011NYN1_9PROT</name>
<evidence type="ECO:0000313" key="1">
    <source>
        <dbReference type="EMBL" id="EXI69762.1"/>
    </source>
</evidence>
<dbReference type="Proteomes" id="UP000020218">
    <property type="component" value="Unassembled WGS sequence"/>
</dbReference>
<organism evidence="1 2">
    <name type="scientific">Candidatus Accumulibacter adjunctus</name>
    <dbReference type="NCBI Taxonomy" id="1454001"/>
    <lineage>
        <taxon>Bacteria</taxon>
        <taxon>Pseudomonadati</taxon>
        <taxon>Pseudomonadota</taxon>
        <taxon>Betaproteobacteria</taxon>
        <taxon>Candidatus Accumulibacter</taxon>
    </lineage>
</organism>
<reference evidence="1" key="1">
    <citation type="submission" date="2014-02" db="EMBL/GenBank/DDBJ databases">
        <title>Expanding our view of genomic diversity in Candidatus Accumulibacter clades.</title>
        <authorList>
            <person name="Skennerton C.T."/>
            <person name="Barr J.J."/>
            <person name="Slater F.R."/>
            <person name="Bond P.L."/>
            <person name="Tyson G.W."/>
        </authorList>
    </citation>
    <scope>NUCLEOTIDE SEQUENCE [LARGE SCALE GENOMIC DNA]</scope>
</reference>
<dbReference type="AlphaFoldDB" id="A0A011NYN1"/>
<gene>
    <name evidence="1" type="ORF">AW08_00255</name>
</gene>
<sequence length="63" mass="6474">MSSALPISGAKITATSQLMISEMATTEKIEKVYSPAELLAKPIGTKLAIVTSVPISIGAASVR</sequence>
<dbReference type="EMBL" id="JFAX01000001">
    <property type="protein sequence ID" value="EXI69762.1"/>
    <property type="molecule type" value="Genomic_DNA"/>
</dbReference>